<keyword evidence="4 6" id="KW-0472">Membrane</keyword>
<evidence type="ECO:0000256" key="6">
    <source>
        <dbReference type="SAM" id="Phobius"/>
    </source>
</evidence>
<feature type="region of interest" description="Disordered" evidence="5">
    <location>
        <begin position="89"/>
        <end position="115"/>
    </location>
</feature>
<evidence type="ECO:0000313" key="8">
    <source>
        <dbReference type="Proteomes" id="UP000663831"/>
    </source>
</evidence>
<dbReference type="GO" id="GO:0071944">
    <property type="term" value="C:cell periphery"/>
    <property type="evidence" value="ECO:0007669"/>
    <property type="project" value="UniProtKB-ARBA"/>
</dbReference>
<proteinExistence type="predicted"/>
<organism evidence="7 8">
    <name type="scientific">Rhizoctonia solani</name>
    <dbReference type="NCBI Taxonomy" id="456999"/>
    <lineage>
        <taxon>Eukaryota</taxon>
        <taxon>Fungi</taxon>
        <taxon>Dikarya</taxon>
        <taxon>Basidiomycota</taxon>
        <taxon>Agaricomycotina</taxon>
        <taxon>Agaricomycetes</taxon>
        <taxon>Cantharellales</taxon>
        <taxon>Ceratobasidiaceae</taxon>
        <taxon>Rhizoctonia</taxon>
    </lineage>
</organism>
<comment type="caution">
    <text evidence="7">The sequence shown here is derived from an EMBL/GenBank/DDBJ whole genome shotgun (WGS) entry which is preliminary data.</text>
</comment>
<reference evidence="7" key="1">
    <citation type="submission" date="2021-01" db="EMBL/GenBank/DDBJ databases">
        <authorList>
            <person name="Kaushik A."/>
        </authorList>
    </citation>
    <scope>NUCLEOTIDE SEQUENCE</scope>
    <source>
        <strain evidence="7">AG3-1AP</strain>
    </source>
</reference>
<feature type="region of interest" description="Disordered" evidence="5">
    <location>
        <begin position="704"/>
        <end position="723"/>
    </location>
</feature>
<evidence type="ECO:0000256" key="5">
    <source>
        <dbReference type="SAM" id="MobiDB-lite"/>
    </source>
</evidence>
<keyword evidence="2 6" id="KW-0812">Transmembrane</keyword>
<sequence>MVHIIKPSHGRPVRSHNLRRPRSFQVFEQDVPRVYPFMLGYSGMGTVNPEEVMDNPALQASPSLATDTVVEKPLGETGQIAMGPSAVPVTSSTFQTPQTLAPSQTSTPTLTSTSSIRISSVVTATSTSSTSLTPSTSLAPFTSLTPSTLLALPTSSTSPPMPTSTSVAMYSSSLIAAVTVLATSETPTNSFSSTSSSSIEVTTSVAVVPAPSTTSAAQKLKEKHPYALYVAFGLMLLILLGVICASIAWIIRRRRRKREEAENHQWIGSVLNEEPDNRDVRELERGRDIVEPGMAGVGVVHREPTYPPLTPPLLSSWHFQDTPIPNNGNGTLGTHYGFTPAHVQQPWRHSTLLQRGGPGAIDGLHHGLDGNGLTFRQDRNGGLTLDPRGVDPNEAALYPNPHAPPTFVSAAPSHYSYGGAGPFAVTNLMPGDISSRASEASLGQQTSQTNLDRLIPPGLGNSASGGPVRSLGLPTGPLDDPNPWRRYQGVENRGGAIGTEDSDKGWGATIRSGIYSAVGRIVGGDEAKPSEAEETKSVEREKDRFTELVKKRRPRRDWKAHSDTTASECDEVHVGTHYDRPDDDTNGAKATVADCSWPGMDKSGDGRPFNWLEREPAQHMYPDSRGWIVEELPDGSRGKIHIVAAGARDRILRRLGSNASVATWTTAYSTDTDPVFSSESGTTSRTNTIATSRRDTISTRKSGYVGMDRSREPSTTSSDWGTMSVAKVMGVSLAGRARDDKHGN</sequence>
<evidence type="ECO:0000313" key="7">
    <source>
        <dbReference type="EMBL" id="CAE6461501.1"/>
    </source>
</evidence>
<protein>
    <submittedName>
        <fullName evidence="7">Uncharacterized protein</fullName>
    </submittedName>
</protein>
<evidence type="ECO:0000256" key="2">
    <source>
        <dbReference type="ARBA" id="ARBA00022692"/>
    </source>
</evidence>
<feature type="transmembrane region" description="Helical" evidence="6">
    <location>
        <begin position="226"/>
        <end position="251"/>
    </location>
</feature>
<accession>A0A8H3BNQ5</accession>
<dbReference type="GO" id="GO:0016020">
    <property type="term" value="C:membrane"/>
    <property type="evidence" value="ECO:0007669"/>
    <property type="project" value="UniProtKB-SubCell"/>
</dbReference>
<gene>
    <name evidence="7" type="ORF">RDB_LOCUS76889</name>
</gene>
<feature type="compositionally biased region" description="Low complexity" evidence="5">
    <location>
        <begin position="96"/>
        <end position="115"/>
    </location>
</feature>
<feature type="compositionally biased region" description="Polar residues" evidence="5">
    <location>
        <begin position="437"/>
        <end position="451"/>
    </location>
</feature>
<keyword evidence="3 6" id="KW-1133">Transmembrane helix</keyword>
<name>A0A8H3BNQ5_9AGAM</name>
<dbReference type="EMBL" id="CAJMWV010002393">
    <property type="protein sequence ID" value="CAE6461501.1"/>
    <property type="molecule type" value="Genomic_DNA"/>
</dbReference>
<dbReference type="AlphaFoldDB" id="A0A8H3BNQ5"/>
<dbReference type="PANTHER" id="PTHR15549">
    <property type="entry name" value="PAIRED IMMUNOGLOBULIN-LIKE TYPE 2 RECEPTOR"/>
    <property type="match status" value="1"/>
</dbReference>
<evidence type="ECO:0000256" key="4">
    <source>
        <dbReference type="ARBA" id="ARBA00023136"/>
    </source>
</evidence>
<dbReference type="PANTHER" id="PTHR15549:SF30">
    <property type="entry name" value="MID2 DOMAIN-CONTAINING PROTEIN"/>
    <property type="match status" value="1"/>
</dbReference>
<evidence type="ECO:0000256" key="1">
    <source>
        <dbReference type="ARBA" id="ARBA00004167"/>
    </source>
</evidence>
<dbReference type="Proteomes" id="UP000663831">
    <property type="component" value="Unassembled WGS sequence"/>
</dbReference>
<comment type="subcellular location">
    <subcellularLocation>
        <location evidence="1">Membrane</location>
        <topology evidence="1">Single-pass membrane protein</topology>
    </subcellularLocation>
</comment>
<feature type="region of interest" description="Disordered" evidence="5">
    <location>
        <begin position="437"/>
        <end position="482"/>
    </location>
</feature>
<dbReference type="InterPro" id="IPR051694">
    <property type="entry name" value="Immunoregulatory_rcpt-like"/>
</dbReference>
<evidence type="ECO:0000256" key="3">
    <source>
        <dbReference type="ARBA" id="ARBA00022989"/>
    </source>
</evidence>